<accession>A0ABV8F1N5</accession>
<evidence type="ECO:0000313" key="2">
    <source>
        <dbReference type="Proteomes" id="UP001595698"/>
    </source>
</evidence>
<organism evidence="1 2">
    <name type="scientific">Streptosporangium jomthongense</name>
    <dbReference type="NCBI Taxonomy" id="1193683"/>
    <lineage>
        <taxon>Bacteria</taxon>
        <taxon>Bacillati</taxon>
        <taxon>Actinomycetota</taxon>
        <taxon>Actinomycetes</taxon>
        <taxon>Streptosporangiales</taxon>
        <taxon>Streptosporangiaceae</taxon>
        <taxon>Streptosporangium</taxon>
    </lineage>
</organism>
<keyword evidence="2" id="KW-1185">Reference proteome</keyword>
<protein>
    <submittedName>
        <fullName evidence="1">Uncharacterized protein</fullName>
    </submittedName>
</protein>
<evidence type="ECO:0000313" key="1">
    <source>
        <dbReference type="EMBL" id="MFC3981930.1"/>
    </source>
</evidence>
<sequence length="221" mass="24077">MSDSGLSFAEVSFLVILMVEGKEVTNPYLEERYGVTLTGESRRKLNDLKLVESRKQGRSFSHLLDDDGWVRVAKEFENGIPMPRGVAGAMNLALVSLTRRLLARTGLQLNELPLSEETPTAPGVETTEPVEIESGDITTRIRAAYAKLADTPGELISLARLRPLLDGASKEEVDIALKGMIHISGVSIVPESNRKVLTPEAREAAVTFGGQEKHLISIEAL</sequence>
<dbReference type="RefSeq" id="WP_386190311.1">
    <property type="nucleotide sequence ID" value="NZ_JBHSBC010000016.1"/>
</dbReference>
<gene>
    <name evidence="1" type="ORF">ACFOYY_17445</name>
</gene>
<comment type="caution">
    <text evidence="1">The sequence shown here is derived from an EMBL/GenBank/DDBJ whole genome shotgun (WGS) entry which is preliminary data.</text>
</comment>
<dbReference type="Proteomes" id="UP001595698">
    <property type="component" value="Unassembled WGS sequence"/>
</dbReference>
<name>A0ABV8F1N5_9ACTN</name>
<dbReference type="EMBL" id="JBHSBC010000016">
    <property type="protein sequence ID" value="MFC3981930.1"/>
    <property type="molecule type" value="Genomic_DNA"/>
</dbReference>
<proteinExistence type="predicted"/>
<reference evidence="2" key="1">
    <citation type="journal article" date="2019" name="Int. J. Syst. Evol. Microbiol.">
        <title>The Global Catalogue of Microorganisms (GCM) 10K type strain sequencing project: providing services to taxonomists for standard genome sequencing and annotation.</title>
        <authorList>
            <consortium name="The Broad Institute Genomics Platform"/>
            <consortium name="The Broad Institute Genome Sequencing Center for Infectious Disease"/>
            <person name="Wu L."/>
            <person name="Ma J."/>
        </authorList>
    </citation>
    <scope>NUCLEOTIDE SEQUENCE [LARGE SCALE GENOMIC DNA]</scope>
    <source>
        <strain evidence="2">TBRC 7912</strain>
    </source>
</reference>